<dbReference type="EMBL" id="QUOV01000001">
    <property type="protein sequence ID" value="REL33983.1"/>
    <property type="molecule type" value="Genomic_DNA"/>
</dbReference>
<dbReference type="PANTHER" id="PTHR10704:SF44">
    <property type="entry name" value="LD35051P-RELATED"/>
    <property type="match status" value="1"/>
</dbReference>
<dbReference type="InterPro" id="IPR051135">
    <property type="entry name" value="Gal/GlcNAc/GalNAc_ST"/>
</dbReference>
<sequence>MQLAPFFIVGSQRSGTTMLRLIMDAHPELFVPFESDFLAVERKYSTEYQSPQDVEEAYSALLNETLTKKGQFLEQSYLPELIKSKTFHELFSTALSIATQKAGKQRWGIKTPGYHIRIDSLWRLFPGAKFIHIIRDGRAIAHSQRNIEWGEKNVMKLAMKWDNDLKLANKMGAMIPNNYLEIRYEDLVRDTDKVTEQVCQFIDVKFDQSMLDYYNSSRKKMPAESMQWHKNSVSKPDINKIDEWKTKLSKSDRKIFQGFAYNSLARMGYEVPPLSRSLFAKLKEVYYLQTYSD</sequence>
<reference evidence="1 2" key="1">
    <citation type="submission" date="2018-08" db="EMBL/GenBank/DDBJ databases">
        <title>Thalassotalea euphylliae genome.</title>
        <authorList>
            <person name="Summers S."/>
            <person name="Rice S.A."/>
            <person name="Freckelton M.L."/>
            <person name="Nedved B.T."/>
            <person name="Hadfield M.G."/>
        </authorList>
    </citation>
    <scope>NUCLEOTIDE SEQUENCE [LARGE SCALE GENOMIC DNA]</scope>
    <source>
        <strain evidence="1 2">H2</strain>
    </source>
</reference>
<accession>A0A3E0UBL3</accession>
<dbReference type="AlphaFoldDB" id="A0A3E0UBL3"/>
<dbReference type="PANTHER" id="PTHR10704">
    <property type="entry name" value="CARBOHYDRATE SULFOTRANSFERASE"/>
    <property type="match status" value="1"/>
</dbReference>
<evidence type="ECO:0000313" key="2">
    <source>
        <dbReference type="Proteomes" id="UP000256999"/>
    </source>
</evidence>
<proteinExistence type="predicted"/>
<dbReference type="OrthoDB" id="9815894at2"/>
<comment type="caution">
    <text evidence="1">The sequence shown here is derived from an EMBL/GenBank/DDBJ whole genome shotgun (WGS) entry which is preliminary data.</text>
</comment>
<name>A0A3E0UBL3_9GAMM</name>
<dbReference type="GO" id="GO:0006044">
    <property type="term" value="P:N-acetylglucosamine metabolic process"/>
    <property type="evidence" value="ECO:0007669"/>
    <property type="project" value="TreeGrafter"/>
</dbReference>
<protein>
    <submittedName>
        <fullName evidence="1">Sulfotransferase</fullName>
    </submittedName>
</protein>
<dbReference type="Gene3D" id="3.40.50.300">
    <property type="entry name" value="P-loop containing nucleotide triphosphate hydrolases"/>
    <property type="match status" value="1"/>
</dbReference>
<evidence type="ECO:0000313" key="1">
    <source>
        <dbReference type="EMBL" id="REL33983.1"/>
    </source>
</evidence>
<keyword evidence="1" id="KW-0808">Transferase</keyword>
<dbReference type="Pfam" id="PF13469">
    <property type="entry name" value="Sulfotransfer_3"/>
    <property type="match status" value="1"/>
</dbReference>
<dbReference type="RefSeq" id="WP_115998664.1">
    <property type="nucleotide sequence ID" value="NZ_QUOV01000001.1"/>
</dbReference>
<dbReference type="InterPro" id="IPR027417">
    <property type="entry name" value="P-loop_NTPase"/>
</dbReference>
<dbReference type="GO" id="GO:0006790">
    <property type="term" value="P:sulfur compound metabolic process"/>
    <property type="evidence" value="ECO:0007669"/>
    <property type="project" value="TreeGrafter"/>
</dbReference>
<dbReference type="SUPFAM" id="SSF52540">
    <property type="entry name" value="P-loop containing nucleoside triphosphate hydrolases"/>
    <property type="match status" value="1"/>
</dbReference>
<dbReference type="GO" id="GO:0001517">
    <property type="term" value="F:N-acetylglucosamine 6-O-sulfotransferase activity"/>
    <property type="evidence" value="ECO:0007669"/>
    <property type="project" value="TreeGrafter"/>
</dbReference>
<dbReference type="Proteomes" id="UP000256999">
    <property type="component" value="Unassembled WGS sequence"/>
</dbReference>
<gene>
    <name evidence="1" type="ORF">DXX92_00655</name>
</gene>
<organism evidence="1 2">
    <name type="scientific">Thalassotalea euphylliae</name>
    <dbReference type="NCBI Taxonomy" id="1655234"/>
    <lineage>
        <taxon>Bacteria</taxon>
        <taxon>Pseudomonadati</taxon>
        <taxon>Pseudomonadota</taxon>
        <taxon>Gammaproteobacteria</taxon>
        <taxon>Alteromonadales</taxon>
        <taxon>Colwelliaceae</taxon>
        <taxon>Thalassotalea</taxon>
    </lineage>
</organism>